<reference evidence="1" key="1">
    <citation type="journal article" date="2015" name="Nature">
        <title>Complex archaea that bridge the gap between prokaryotes and eukaryotes.</title>
        <authorList>
            <person name="Spang A."/>
            <person name="Saw J.H."/>
            <person name="Jorgensen S.L."/>
            <person name="Zaremba-Niedzwiedzka K."/>
            <person name="Martijn J."/>
            <person name="Lind A.E."/>
            <person name="van Eijk R."/>
            <person name="Schleper C."/>
            <person name="Guy L."/>
            <person name="Ettema T.J."/>
        </authorList>
    </citation>
    <scope>NUCLEOTIDE SEQUENCE</scope>
</reference>
<accession>A0A0F9LRU9</accession>
<protein>
    <submittedName>
        <fullName evidence="1">Uncharacterized protein</fullName>
    </submittedName>
</protein>
<evidence type="ECO:0000313" key="1">
    <source>
        <dbReference type="EMBL" id="KKM97879.1"/>
    </source>
</evidence>
<dbReference type="AlphaFoldDB" id="A0A0F9LRU9"/>
<gene>
    <name evidence="1" type="ORF">LCGC14_1163510</name>
</gene>
<sequence>MIITETFTAKDSICDWCNTPIPDGKCIGLNGYSLVYGNSRRCFKISGPFVPCPDCAHTLDLPTVNIELILTLHKTVAVQFKLSPDEVSIEIDGQ</sequence>
<organism evidence="1">
    <name type="scientific">marine sediment metagenome</name>
    <dbReference type="NCBI Taxonomy" id="412755"/>
    <lineage>
        <taxon>unclassified sequences</taxon>
        <taxon>metagenomes</taxon>
        <taxon>ecological metagenomes</taxon>
    </lineage>
</organism>
<comment type="caution">
    <text evidence="1">The sequence shown here is derived from an EMBL/GenBank/DDBJ whole genome shotgun (WGS) entry which is preliminary data.</text>
</comment>
<proteinExistence type="predicted"/>
<name>A0A0F9LRU9_9ZZZZ</name>
<dbReference type="EMBL" id="LAZR01005695">
    <property type="protein sequence ID" value="KKM97879.1"/>
    <property type="molecule type" value="Genomic_DNA"/>
</dbReference>